<name>A0AAE0N8F2_9PEZI</name>
<proteinExistence type="predicted"/>
<sequence>MQGKQASSSSPEPSSSFHDKVRGDIVSGERATLQLLKDLQGKDKEIGGDLVILVDVLQLVRDEMNQERKPSSLYNNLRMKLRLDLMKKATPSLRTVSLTSNGALYPENLTAVVSLGELVLKDGDVVAALAATPGSGSS</sequence>
<dbReference type="EMBL" id="JAULSW010000007">
    <property type="protein sequence ID" value="KAK3374652.1"/>
    <property type="molecule type" value="Genomic_DNA"/>
</dbReference>
<protein>
    <submittedName>
        <fullName evidence="2">Uncharacterized protein</fullName>
    </submittedName>
</protein>
<feature type="region of interest" description="Disordered" evidence="1">
    <location>
        <begin position="1"/>
        <end position="21"/>
    </location>
</feature>
<evidence type="ECO:0000313" key="2">
    <source>
        <dbReference type="EMBL" id="KAK3374652.1"/>
    </source>
</evidence>
<keyword evidence="3" id="KW-1185">Reference proteome</keyword>
<accession>A0AAE0N8F2</accession>
<feature type="compositionally biased region" description="Low complexity" evidence="1">
    <location>
        <begin position="7"/>
        <end position="16"/>
    </location>
</feature>
<reference evidence="2" key="2">
    <citation type="submission" date="2023-06" db="EMBL/GenBank/DDBJ databases">
        <authorList>
            <consortium name="Lawrence Berkeley National Laboratory"/>
            <person name="Haridas S."/>
            <person name="Hensen N."/>
            <person name="Bonometti L."/>
            <person name="Westerberg I."/>
            <person name="Brannstrom I.O."/>
            <person name="Guillou S."/>
            <person name="Cros-Aarteil S."/>
            <person name="Calhoun S."/>
            <person name="Kuo A."/>
            <person name="Mondo S."/>
            <person name="Pangilinan J."/>
            <person name="Riley R."/>
            <person name="LaButti K."/>
            <person name="Andreopoulos B."/>
            <person name="Lipzen A."/>
            <person name="Chen C."/>
            <person name="Yanf M."/>
            <person name="Daum C."/>
            <person name="Ng V."/>
            <person name="Clum A."/>
            <person name="Steindorff A."/>
            <person name="Ohm R."/>
            <person name="Martin F."/>
            <person name="Silar P."/>
            <person name="Natvig D."/>
            <person name="Lalanne C."/>
            <person name="Gautier V."/>
            <person name="Ament-velasquez S.L."/>
            <person name="Kruys A."/>
            <person name="Hutchinson M.I."/>
            <person name="Powell A.J."/>
            <person name="Barry K."/>
            <person name="Miller A.N."/>
            <person name="Grigoriev I.V."/>
            <person name="Debuchy R."/>
            <person name="Gladieux P."/>
            <person name="Thoren M.H."/>
            <person name="Johannesson H."/>
        </authorList>
    </citation>
    <scope>NUCLEOTIDE SEQUENCE</scope>
    <source>
        <strain evidence="2">CBS 232.78</strain>
    </source>
</reference>
<dbReference type="AlphaFoldDB" id="A0AAE0N8F2"/>
<evidence type="ECO:0000256" key="1">
    <source>
        <dbReference type="SAM" id="MobiDB-lite"/>
    </source>
</evidence>
<comment type="caution">
    <text evidence="2">The sequence shown here is derived from an EMBL/GenBank/DDBJ whole genome shotgun (WGS) entry which is preliminary data.</text>
</comment>
<evidence type="ECO:0000313" key="3">
    <source>
        <dbReference type="Proteomes" id="UP001285441"/>
    </source>
</evidence>
<organism evidence="2 3">
    <name type="scientific">Podospora didyma</name>
    <dbReference type="NCBI Taxonomy" id="330526"/>
    <lineage>
        <taxon>Eukaryota</taxon>
        <taxon>Fungi</taxon>
        <taxon>Dikarya</taxon>
        <taxon>Ascomycota</taxon>
        <taxon>Pezizomycotina</taxon>
        <taxon>Sordariomycetes</taxon>
        <taxon>Sordariomycetidae</taxon>
        <taxon>Sordariales</taxon>
        <taxon>Podosporaceae</taxon>
        <taxon>Podospora</taxon>
    </lineage>
</organism>
<dbReference type="Proteomes" id="UP001285441">
    <property type="component" value="Unassembled WGS sequence"/>
</dbReference>
<gene>
    <name evidence="2" type="ORF">B0H63DRAFT_452500</name>
</gene>
<reference evidence="2" key="1">
    <citation type="journal article" date="2023" name="Mol. Phylogenet. Evol.">
        <title>Genome-scale phylogeny and comparative genomics of the fungal order Sordariales.</title>
        <authorList>
            <person name="Hensen N."/>
            <person name="Bonometti L."/>
            <person name="Westerberg I."/>
            <person name="Brannstrom I.O."/>
            <person name="Guillou S."/>
            <person name="Cros-Aarteil S."/>
            <person name="Calhoun S."/>
            <person name="Haridas S."/>
            <person name="Kuo A."/>
            <person name="Mondo S."/>
            <person name="Pangilinan J."/>
            <person name="Riley R."/>
            <person name="LaButti K."/>
            <person name="Andreopoulos B."/>
            <person name="Lipzen A."/>
            <person name="Chen C."/>
            <person name="Yan M."/>
            <person name="Daum C."/>
            <person name="Ng V."/>
            <person name="Clum A."/>
            <person name="Steindorff A."/>
            <person name="Ohm R.A."/>
            <person name="Martin F."/>
            <person name="Silar P."/>
            <person name="Natvig D.O."/>
            <person name="Lalanne C."/>
            <person name="Gautier V."/>
            <person name="Ament-Velasquez S.L."/>
            <person name="Kruys A."/>
            <person name="Hutchinson M.I."/>
            <person name="Powell A.J."/>
            <person name="Barry K."/>
            <person name="Miller A.N."/>
            <person name="Grigoriev I.V."/>
            <person name="Debuchy R."/>
            <person name="Gladieux P."/>
            <person name="Hiltunen Thoren M."/>
            <person name="Johannesson H."/>
        </authorList>
    </citation>
    <scope>NUCLEOTIDE SEQUENCE</scope>
    <source>
        <strain evidence="2">CBS 232.78</strain>
    </source>
</reference>